<organism evidence="2 3">
    <name type="scientific">Eleusine coracana subsp. coracana</name>
    <dbReference type="NCBI Taxonomy" id="191504"/>
    <lineage>
        <taxon>Eukaryota</taxon>
        <taxon>Viridiplantae</taxon>
        <taxon>Streptophyta</taxon>
        <taxon>Embryophyta</taxon>
        <taxon>Tracheophyta</taxon>
        <taxon>Spermatophyta</taxon>
        <taxon>Magnoliopsida</taxon>
        <taxon>Liliopsida</taxon>
        <taxon>Poales</taxon>
        <taxon>Poaceae</taxon>
        <taxon>PACMAD clade</taxon>
        <taxon>Chloridoideae</taxon>
        <taxon>Cynodonteae</taxon>
        <taxon>Eleusininae</taxon>
        <taxon>Eleusine</taxon>
    </lineage>
</organism>
<gene>
    <name evidence="2" type="primary">ga05808</name>
    <name evidence="2" type="ORF">PR202_ga05808</name>
</gene>
<dbReference type="Pfam" id="PF08268">
    <property type="entry name" value="FBA_3"/>
    <property type="match status" value="1"/>
</dbReference>
<dbReference type="PROSITE" id="PS50181">
    <property type="entry name" value="FBOX"/>
    <property type="match status" value="1"/>
</dbReference>
<dbReference type="Pfam" id="PF00646">
    <property type="entry name" value="F-box"/>
    <property type="match status" value="1"/>
</dbReference>
<dbReference type="SMART" id="SM00256">
    <property type="entry name" value="FBOX"/>
    <property type="match status" value="1"/>
</dbReference>
<dbReference type="SUPFAM" id="SSF81383">
    <property type="entry name" value="F-box domain"/>
    <property type="match status" value="1"/>
</dbReference>
<proteinExistence type="predicted"/>
<dbReference type="AlphaFoldDB" id="A0AAV5BVA5"/>
<dbReference type="EMBL" id="BQKI01000002">
    <property type="protein sequence ID" value="GJM89600.1"/>
    <property type="molecule type" value="Genomic_DNA"/>
</dbReference>
<reference evidence="2" key="2">
    <citation type="submission" date="2021-12" db="EMBL/GenBank/DDBJ databases">
        <title>Resequencing data analysis of finger millet.</title>
        <authorList>
            <person name="Hatakeyama M."/>
            <person name="Aluri S."/>
            <person name="Balachadran M.T."/>
            <person name="Sivarajan S.R."/>
            <person name="Poveda L."/>
            <person name="Shimizu-Inatsugi R."/>
            <person name="Schlapbach R."/>
            <person name="Sreeman S.M."/>
            <person name="Shimizu K.K."/>
        </authorList>
    </citation>
    <scope>NUCLEOTIDE SEQUENCE</scope>
</reference>
<dbReference type="PANTHER" id="PTHR31672">
    <property type="entry name" value="BNACNNG10540D PROTEIN"/>
    <property type="match status" value="1"/>
</dbReference>
<evidence type="ECO:0000313" key="3">
    <source>
        <dbReference type="Proteomes" id="UP001054889"/>
    </source>
</evidence>
<dbReference type="Proteomes" id="UP001054889">
    <property type="component" value="Unassembled WGS sequence"/>
</dbReference>
<evidence type="ECO:0000259" key="1">
    <source>
        <dbReference type="PROSITE" id="PS50181"/>
    </source>
</evidence>
<accession>A0AAV5BVA5</accession>
<dbReference type="PANTHER" id="PTHR31672:SF2">
    <property type="entry name" value="F-BOX DOMAIN-CONTAINING PROTEIN"/>
    <property type="match status" value="1"/>
</dbReference>
<evidence type="ECO:0000313" key="2">
    <source>
        <dbReference type="EMBL" id="GJM89600.1"/>
    </source>
</evidence>
<dbReference type="InterPro" id="IPR013187">
    <property type="entry name" value="F-box-assoc_dom_typ3"/>
</dbReference>
<feature type="domain" description="F-box" evidence="1">
    <location>
        <begin position="26"/>
        <end position="71"/>
    </location>
</feature>
<sequence>MRFPGAMTAESTNNKVVVTPSSSALLASSAVLPDEILKAVFLLLPVKSVLRFRAVCRSWAALLSSDEFSNLHMAAQTKDSPTPPKLLFVSPTANFAATAVYSCSLSSSSSSPTANFDAADQLLFTLPYARGNSMNVAAAPCHGLTLLHDATRRAHYVCNPATRAVTRLPRRDALYSAAGLGFDAASRKHKAVLLSQHTWHESLFITCEVYTLGGDDDGDQHQPWRPVAGVVPAAFRNLAHAAIFTA</sequence>
<dbReference type="InterPro" id="IPR050796">
    <property type="entry name" value="SCF_F-box_component"/>
</dbReference>
<dbReference type="Gene3D" id="1.20.1280.50">
    <property type="match status" value="1"/>
</dbReference>
<reference evidence="2" key="1">
    <citation type="journal article" date="2018" name="DNA Res.">
        <title>Multiple hybrid de novo genome assembly of finger millet, an orphan allotetraploid crop.</title>
        <authorList>
            <person name="Hatakeyama M."/>
            <person name="Aluri S."/>
            <person name="Balachadran M.T."/>
            <person name="Sivarajan S.R."/>
            <person name="Patrignani A."/>
            <person name="Gruter S."/>
            <person name="Poveda L."/>
            <person name="Shimizu-Inatsugi R."/>
            <person name="Baeten J."/>
            <person name="Francoijs K.J."/>
            <person name="Nataraja K.N."/>
            <person name="Reddy Y.A.N."/>
            <person name="Phadnis S."/>
            <person name="Ravikumar R.L."/>
            <person name="Schlapbach R."/>
            <person name="Sreeman S.M."/>
            <person name="Shimizu K.K."/>
        </authorList>
    </citation>
    <scope>NUCLEOTIDE SEQUENCE</scope>
</reference>
<dbReference type="CDD" id="cd22157">
    <property type="entry name" value="F-box_AtFBW1-like"/>
    <property type="match status" value="1"/>
</dbReference>
<keyword evidence="3" id="KW-1185">Reference proteome</keyword>
<protein>
    <recommendedName>
        <fullName evidence="1">F-box domain-containing protein</fullName>
    </recommendedName>
</protein>
<dbReference type="InterPro" id="IPR036047">
    <property type="entry name" value="F-box-like_dom_sf"/>
</dbReference>
<dbReference type="InterPro" id="IPR001810">
    <property type="entry name" value="F-box_dom"/>
</dbReference>
<name>A0AAV5BVA5_ELECO</name>
<comment type="caution">
    <text evidence="2">The sequence shown here is derived from an EMBL/GenBank/DDBJ whole genome shotgun (WGS) entry which is preliminary data.</text>
</comment>